<evidence type="ECO:0000256" key="7">
    <source>
        <dbReference type="ARBA" id="ARBA00022485"/>
    </source>
</evidence>
<evidence type="ECO:0000256" key="6">
    <source>
        <dbReference type="ARBA" id="ARBA00022023"/>
    </source>
</evidence>
<dbReference type="InterPro" id="IPR011257">
    <property type="entry name" value="DNA_glycosylase"/>
</dbReference>
<sequence>MINLQKNNIDIGNYIVDWYLHAGRQDLPWRNNISPYRVWISEIMLQQTQVKTVIPYYKRFLGKFPTLDSLMVATEDEIIALWSGLGFYRRAKNIFKAKEKIRLELNGKFPKDFEELKLLPGIGESTAGAIMSIAYKKSYPILDANVKRVLSRFAKVKETSLSKRDKKLWEISSNVTPKSDIFEYTQGIMDLGATICTTKDPNCLQCPLNEICASSYNVEAPKKISKVVKIKPVRELDFTLAYTNKHILLFKRNQETFWEGLWLPSEDPKSHNIYNSKSIKQHNVNVHHKLTHLDLNLNINLLSYNNIFKVKTNAEHCWIKKTQIDSFGMPAPIKKIISTL</sequence>
<dbReference type="Pfam" id="PF00633">
    <property type="entry name" value="HHH"/>
    <property type="match status" value="1"/>
</dbReference>
<dbReference type="SMART" id="SM00525">
    <property type="entry name" value="FES"/>
    <property type="match status" value="1"/>
</dbReference>
<reference evidence="16 17" key="1">
    <citation type="journal article" date="2018" name="Microbiome">
        <title>Fine metagenomic profile of the Mediterranean stratified and mixed water columns revealed by assembly and recruitment.</title>
        <authorList>
            <person name="Haro-Moreno J.M."/>
            <person name="Lopez-Perez M."/>
            <person name="De La Torre J.R."/>
            <person name="Picazo A."/>
            <person name="Camacho A."/>
            <person name="Rodriguez-Valera F."/>
        </authorList>
    </citation>
    <scope>NUCLEOTIDE SEQUENCE [LARGE SCALE GENOMIC DNA]</scope>
    <source>
        <strain evidence="16">MED-G78</strain>
    </source>
</reference>
<dbReference type="FunFam" id="1.10.340.30:FF:000002">
    <property type="entry name" value="Adenine DNA glycosylase"/>
    <property type="match status" value="1"/>
</dbReference>
<keyword evidence="7" id="KW-0004">4Fe-4S</keyword>
<dbReference type="InterPro" id="IPR005760">
    <property type="entry name" value="A/G_AdeGlyc_MutY"/>
</dbReference>
<keyword evidence="14" id="KW-0326">Glycosidase</keyword>
<evidence type="ECO:0000256" key="11">
    <source>
        <dbReference type="ARBA" id="ARBA00023004"/>
    </source>
</evidence>
<dbReference type="PROSITE" id="PS01155">
    <property type="entry name" value="ENDONUCLEASE_III_2"/>
    <property type="match status" value="1"/>
</dbReference>
<dbReference type="InterPro" id="IPR023170">
    <property type="entry name" value="HhH_base_excis_C"/>
</dbReference>
<dbReference type="InterPro" id="IPR000445">
    <property type="entry name" value="HhH_motif"/>
</dbReference>
<keyword evidence="9" id="KW-0227">DNA damage</keyword>
<comment type="catalytic activity">
    <reaction evidence="1">
        <text>Hydrolyzes free adenine bases from 7,8-dihydro-8-oxoguanine:adenine mismatched double-stranded DNA, leaving an apurinic site.</text>
        <dbReference type="EC" id="3.2.2.31"/>
    </reaction>
</comment>
<keyword evidence="12" id="KW-0411">Iron-sulfur</keyword>
<dbReference type="EMBL" id="QOPI01000004">
    <property type="protein sequence ID" value="RCL45171.1"/>
    <property type="molecule type" value="Genomic_DNA"/>
</dbReference>
<dbReference type="Gene3D" id="1.10.340.30">
    <property type="entry name" value="Hypothetical protein, domain 2"/>
    <property type="match status" value="1"/>
</dbReference>
<keyword evidence="13" id="KW-0234">DNA repair</keyword>
<dbReference type="CDD" id="cd00056">
    <property type="entry name" value="ENDO3c"/>
    <property type="match status" value="1"/>
</dbReference>
<feature type="domain" description="HhH-GPD" evidence="15">
    <location>
        <begin position="44"/>
        <end position="194"/>
    </location>
</feature>
<dbReference type="GO" id="GO:0006298">
    <property type="term" value="P:mismatch repair"/>
    <property type="evidence" value="ECO:0007669"/>
    <property type="project" value="TreeGrafter"/>
</dbReference>
<dbReference type="GO" id="GO:0035485">
    <property type="term" value="F:adenine/guanine mispair binding"/>
    <property type="evidence" value="ECO:0007669"/>
    <property type="project" value="TreeGrafter"/>
</dbReference>
<keyword evidence="11" id="KW-0408">Iron</keyword>
<dbReference type="InterPro" id="IPR003651">
    <property type="entry name" value="Endonuclease3_FeS-loop_motif"/>
</dbReference>
<dbReference type="SUPFAM" id="SSF48150">
    <property type="entry name" value="DNA-glycosylase"/>
    <property type="match status" value="1"/>
</dbReference>
<comment type="function">
    <text evidence="3">Adenine glycosylase active on G-A mispairs. MutY also corrects error-prone DNA synthesis past GO lesions which are due to the oxidatively damaged form of guanine: 7,8-dihydro-8-oxoguanine (8-oxo-dGTP).</text>
</comment>
<dbReference type="Gene3D" id="1.10.1670.10">
    <property type="entry name" value="Helix-hairpin-Helix base-excision DNA repair enzymes (C-terminal)"/>
    <property type="match status" value="1"/>
</dbReference>
<evidence type="ECO:0000313" key="17">
    <source>
        <dbReference type="Proteomes" id="UP000252915"/>
    </source>
</evidence>
<accession>A0A368C6Q9</accession>
<evidence type="ECO:0000256" key="3">
    <source>
        <dbReference type="ARBA" id="ARBA00002933"/>
    </source>
</evidence>
<dbReference type="InterPro" id="IPR029119">
    <property type="entry name" value="MutY_C"/>
</dbReference>
<comment type="cofactor">
    <cofactor evidence="2">
        <name>[4Fe-4S] cluster</name>
        <dbReference type="ChEBI" id="CHEBI:49883"/>
    </cofactor>
</comment>
<evidence type="ECO:0000256" key="10">
    <source>
        <dbReference type="ARBA" id="ARBA00022801"/>
    </source>
</evidence>
<keyword evidence="8" id="KW-0479">Metal-binding</keyword>
<comment type="similarity">
    <text evidence="4">Belongs to the Nth/MutY family.</text>
</comment>
<dbReference type="SMART" id="SM00478">
    <property type="entry name" value="ENDO3c"/>
    <property type="match status" value="1"/>
</dbReference>
<evidence type="ECO:0000256" key="13">
    <source>
        <dbReference type="ARBA" id="ARBA00023204"/>
    </source>
</evidence>
<protein>
    <recommendedName>
        <fullName evidence="6">Adenine DNA glycosylase</fullName>
        <ecNumber evidence="5">3.2.2.31</ecNumber>
    </recommendedName>
</protein>
<dbReference type="NCBIfam" id="TIGR01084">
    <property type="entry name" value="mutY"/>
    <property type="match status" value="1"/>
</dbReference>
<evidence type="ECO:0000259" key="15">
    <source>
        <dbReference type="SMART" id="SM00478"/>
    </source>
</evidence>
<dbReference type="Proteomes" id="UP000252915">
    <property type="component" value="Unassembled WGS sequence"/>
</dbReference>
<dbReference type="Pfam" id="PF00730">
    <property type="entry name" value="HhH-GPD"/>
    <property type="match status" value="1"/>
</dbReference>
<evidence type="ECO:0000256" key="9">
    <source>
        <dbReference type="ARBA" id="ARBA00022763"/>
    </source>
</evidence>
<dbReference type="EC" id="3.2.2.31" evidence="5"/>
<evidence type="ECO:0000313" key="16">
    <source>
        <dbReference type="EMBL" id="RCL45171.1"/>
    </source>
</evidence>
<evidence type="ECO:0000256" key="12">
    <source>
        <dbReference type="ARBA" id="ARBA00023014"/>
    </source>
</evidence>
<dbReference type="Pfam" id="PF14815">
    <property type="entry name" value="NUDIX_4"/>
    <property type="match status" value="1"/>
</dbReference>
<dbReference type="PANTHER" id="PTHR42944">
    <property type="entry name" value="ADENINE DNA GLYCOSYLASE"/>
    <property type="match status" value="1"/>
</dbReference>
<dbReference type="PANTHER" id="PTHR42944:SF1">
    <property type="entry name" value="ADENINE DNA GLYCOSYLASE"/>
    <property type="match status" value="1"/>
</dbReference>
<evidence type="ECO:0000256" key="5">
    <source>
        <dbReference type="ARBA" id="ARBA00012045"/>
    </source>
</evidence>
<dbReference type="GO" id="GO:0000701">
    <property type="term" value="F:purine-specific mismatch base pair DNA N-glycosylase activity"/>
    <property type="evidence" value="ECO:0007669"/>
    <property type="project" value="UniProtKB-EC"/>
</dbReference>
<evidence type="ECO:0000256" key="8">
    <source>
        <dbReference type="ARBA" id="ARBA00022723"/>
    </source>
</evidence>
<name>A0A368C6Q9_9GAMM</name>
<keyword evidence="10" id="KW-0378">Hydrolase</keyword>
<evidence type="ECO:0000256" key="2">
    <source>
        <dbReference type="ARBA" id="ARBA00001966"/>
    </source>
</evidence>
<dbReference type="GO" id="GO:0046872">
    <property type="term" value="F:metal ion binding"/>
    <property type="evidence" value="ECO:0007669"/>
    <property type="project" value="UniProtKB-KW"/>
</dbReference>
<evidence type="ECO:0000256" key="14">
    <source>
        <dbReference type="ARBA" id="ARBA00023295"/>
    </source>
</evidence>
<proteinExistence type="inferred from homology"/>
<gene>
    <name evidence="16" type="primary">mutY</name>
    <name evidence="16" type="ORF">DBW92_01345</name>
</gene>
<evidence type="ECO:0000256" key="1">
    <source>
        <dbReference type="ARBA" id="ARBA00000843"/>
    </source>
</evidence>
<dbReference type="GO" id="GO:0032357">
    <property type="term" value="F:oxidized purine DNA binding"/>
    <property type="evidence" value="ECO:0007669"/>
    <property type="project" value="TreeGrafter"/>
</dbReference>
<dbReference type="AlphaFoldDB" id="A0A368C6Q9"/>
<evidence type="ECO:0000256" key="4">
    <source>
        <dbReference type="ARBA" id="ARBA00008343"/>
    </source>
</evidence>
<comment type="caution">
    <text evidence="16">The sequence shown here is derived from an EMBL/GenBank/DDBJ whole genome shotgun (WGS) entry which is preliminary data.</text>
</comment>
<dbReference type="InterPro" id="IPR004036">
    <property type="entry name" value="Endonuclease-III-like_CS2"/>
</dbReference>
<dbReference type="GO" id="GO:0051539">
    <property type="term" value="F:4 iron, 4 sulfur cluster binding"/>
    <property type="evidence" value="ECO:0007669"/>
    <property type="project" value="UniProtKB-KW"/>
</dbReference>
<dbReference type="InterPro" id="IPR044298">
    <property type="entry name" value="MIG/MutY"/>
</dbReference>
<organism evidence="16 17">
    <name type="scientific">SAR86 cluster bacterium</name>
    <dbReference type="NCBI Taxonomy" id="2030880"/>
    <lineage>
        <taxon>Bacteria</taxon>
        <taxon>Pseudomonadati</taxon>
        <taxon>Pseudomonadota</taxon>
        <taxon>Gammaproteobacteria</taxon>
        <taxon>SAR86 cluster</taxon>
    </lineage>
</organism>
<dbReference type="InterPro" id="IPR003265">
    <property type="entry name" value="HhH-GPD_domain"/>
</dbReference>
<dbReference type="GO" id="GO:0006284">
    <property type="term" value="P:base-excision repair"/>
    <property type="evidence" value="ECO:0007669"/>
    <property type="project" value="InterPro"/>
</dbReference>
<dbReference type="GO" id="GO:0034039">
    <property type="term" value="F:8-oxo-7,8-dihydroguanine DNA N-glycosylase activity"/>
    <property type="evidence" value="ECO:0007669"/>
    <property type="project" value="TreeGrafter"/>
</dbReference>